<evidence type="ECO:0000256" key="1">
    <source>
        <dbReference type="SAM" id="MobiDB-lite"/>
    </source>
</evidence>
<keyword evidence="4" id="KW-1185">Reference proteome</keyword>
<feature type="region of interest" description="Disordered" evidence="1">
    <location>
        <begin position="90"/>
        <end position="110"/>
    </location>
</feature>
<keyword evidence="2" id="KW-1133">Transmembrane helix</keyword>
<evidence type="ECO:0000313" key="3">
    <source>
        <dbReference type="EMBL" id="TPW34425.1"/>
    </source>
</evidence>
<reference evidence="3 4" key="1">
    <citation type="submission" date="2019-03" db="EMBL/GenBank/DDBJ databases">
        <title>The complete genome sequence of Neokomagataea sp. Jb2 NBRC113641.</title>
        <authorList>
            <person name="Chua K.-O."/>
            <person name="Chan K.-G."/>
            <person name="See-Too W.-S."/>
        </authorList>
    </citation>
    <scope>NUCLEOTIDE SEQUENCE [LARGE SCALE GENOMIC DNA]</scope>
    <source>
        <strain evidence="3 4">Jb2</strain>
    </source>
</reference>
<organism evidence="3 4">
    <name type="scientific">Oecophyllibacter saccharovorans</name>
    <dbReference type="NCBI Taxonomy" id="2558360"/>
    <lineage>
        <taxon>Bacteria</taxon>
        <taxon>Pseudomonadati</taxon>
        <taxon>Pseudomonadota</taxon>
        <taxon>Alphaproteobacteria</taxon>
        <taxon>Acetobacterales</taxon>
        <taxon>Acetobacteraceae</taxon>
        <taxon>Oecophyllibacter</taxon>
    </lineage>
</organism>
<sequence>MMEGALQPEHIHRYVWDQNQLILLGALVLLAVYILLQSGHQRELNREIRALQEKLDQVELAAASAGEGAPDPAVMARLGAIEALLRDLPPPRARGPRLERGRGPGVVEARGGGDVLVSKRVRPSRPGGAEWVEVNWRGDA</sequence>
<dbReference type="EMBL" id="SORZ01000002">
    <property type="protein sequence ID" value="TPW34425.1"/>
    <property type="molecule type" value="Genomic_DNA"/>
</dbReference>
<keyword evidence="2" id="KW-0472">Membrane</keyword>
<dbReference type="Proteomes" id="UP000315037">
    <property type="component" value="Unassembled WGS sequence"/>
</dbReference>
<accession>A0A506UM89</accession>
<evidence type="ECO:0000313" key="4">
    <source>
        <dbReference type="Proteomes" id="UP000315037"/>
    </source>
</evidence>
<comment type="caution">
    <text evidence="3">The sequence shown here is derived from an EMBL/GenBank/DDBJ whole genome shotgun (WGS) entry which is preliminary data.</text>
</comment>
<proteinExistence type="predicted"/>
<dbReference type="AlphaFoldDB" id="A0A506UM89"/>
<protein>
    <submittedName>
        <fullName evidence="3">Uncharacterized protein</fullName>
    </submittedName>
</protein>
<feature type="transmembrane region" description="Helical" evidence="2">
    <location>
        <begin position="20"/>
        <end position="36"/>
    </location>
</feature>
<keyword evidence="2" id="KW-0812">Transmembrane</keyword>
<name>A0A506UM89_9PROT</name>
<gene>
    <name evidence="3" type="ORF">E3202_08030</name>
</gene>
<evidence type="ECO:0000256" key="2">
    <source>
        <dbReference type="SAM" id="Phobius"/>
    </source>
</evidence>
<dbReference type="RefSeq" id="WP_165601007.1">
    <property type="nucleotide sequence ID" value="NZ_SORZ01000002.1"/>
</dbReference>